<gene>
    <name evidence="2" type="ORF">BOX15_Mlig007554g1</name>
</gene>
<evidence type="ECO:0000256" key="1">
    <source>
        <dbReference type="SAM" id="SignalP"/>
    </source>
</evidence>
<evidence type="ECO:0000313" key="3">
    <source>
        <dbReference type="Proteomes" id="UP000215902"/>
    </source>
</evidence>
<feature type="signal peptide" evidence="1">
    <location>
        <begin position="1"/>
        <end position="23"/>
    </location>
</feature>
<dbReference type="Proteomes" id="UP000215902">
    <property type="component" value="Unassembled WGS sequence"/>
</dbReference>
<name>A0A267FKX4_9PLAT</name>
<keyword evidence="1" id="KW-0732">Signal</keyword>
<keyword evidence="3" id="KW-1185">Reference proteome</keyword>
<comment type="caution">
    <text evidence="2">The sequence shown here is derived from an EMBL/GenBank/DDBJ whole genome shotgun (WGS) entry which is preliminary data.</text>
</comment>
<proteinExistence type="predicted"/>
<accession>A0A267FKX4</accession>
<organism evidence="2 3">
    <name type="scientific">Macrostomum lignano</name>
    <dbReference type="NCBI Taxonomy" id="282301"/>
    <lineage>
        <taxon>Eukaryota</taxon>
        <taxon>Metazoa</taxon>
        <taxon>Spiralia</taxon>
        <taxon>Lophotrochozoa</taxon>
        <taxon>Platyhelminthes</taxon>
        <taxon>Rhabditophora</taxon>
        <taxon>Macrostomorpha</taxon>
        <taxon>Macrostomida</taxon>
        <taxon>Macrostomidae</taxon>
        <taxon>Macrostomum</taxon>
    </lineage>
</organism>
<dbReference type="EMBL" id="NIVC01001001">
    <property type="protein sequence ID" value="PAA73632.1"/>
    <property type="molecule type" value="Genomic_DNA"/>
</dbReference>
<reference evidence="2 3" key="1">
    <citation type="submission" date="2017-06" db="EMBL/GenBank/DDBJ databases">
        <title>A platform for efficient transgenesis in Macrostomum lignano, a flatworm model organism for stem cell research.</title>
        <authorList>
            <person name="Berezikov E."/>
        </authorList>
    </citation>
    <scope>NUCLEOTIDE SEQUENCE [LARGE SCALE GENOMIC DNA]</scope>
    <source>
        <strain evidence="2">DV1</strain>
        <tissue evidence="2">Whole organism</tissue>
    </source>
</reference>
<sequence length="709" mass="79564">METMPAAFLYLVTTYFAQQLCVAVPQPEFQRDSNRTSNFLASDEVWVPGTTTLVTMRMVGEPLDIAVRLLNGPASFGQPKLYLMVKCSQSDSFVTAELFTGFTEPISATGENNNKLGRVFCKHRQPFSVQPVQSRSNQFRLKLIDNAGRVPFKESLDLSAEIAVRAAYNRLELTSSSLLIYNWDSLLSFKVQPAQHPGAASQSVDRVLSEEGKSYLFSLFYEVQQPFLQKVNFLKQSFIKLVNNASLVMRRHLTVSIIVRFDEKSCSEPVETSSAIVISSGDPTLRNESYYKRSDFFQPCCVLNLQTGALEVNEVLLGNLFWQVIRRRKSIYSAVFFCLAISSSNKAMRYHSSLTLKKASTNIRPQLINEYRNDSGSENGKTKQTPARVYPSQRFENEYTSVYPSWFIGTAEKYFKISIALDDVRRQKYRNSVDSMEVQLISGMIDVLIKTPITCFKSSKAYRVFHNGTVCAGQVGGDGFRNCSQYSVSKFYSAIRFDGMLSTKHAGVYTFATEDTVFKFIVTVISLPLFRTDAQSGDLQAESMVTELVQLFNLSCTAFYSSVSPVSLRPSFLVNVDFNLVKMAVHEFTQYLGTAPQKLEVKRSDDNNSSSRLQLYMPYVENPGDKANAFVVRCRASLTAAATKKLLGTSVEYSTETHGIVRFTNQVRNFRNYMMSKDVSSAVQIDIALLTTSICFSIVVSSLTVIDMG</sequence>
<feature type="chain" id="PRO_5012786145" evidence="1">
    <location>
        <begin position="24"/>
        <end position="709"/>
    </location>
</feature>
<protein>
    <submittedName>
        <fullName evidence="2">Uncharacterized protein</fullName>
    </submittedName>
</protein>
<dbReference type="AlphaFoldDB" id="A0A267FKX4"/>
<evidence type="ECO:0000313" key="2">
    <source>
        <dbReference type="EMBL" id="PAA73632.1"/>
    </source>
</evidence>